<evidence type="ECO:0000313" key="2">
    <source>
        <dbReference type="Proteomes" id="UP000678228"/>
    </source>
</evidence>
<comment type="caution">
    <text evidence="1">The sequence shown here is derived from an EMBL/GenBank/DDBJ whole genome shotgun (WGS) entry which is preliminary data.</text>
</comment>
<accession>A0A940WQN2</accession>
<dbReference type="Gene3D" id="3.30.530.20">
    <property type="match status" value="1"/>
</dbReference>
<dbReference type="CDD" id="cd07820">
    <property type="entry name" value="SRPBCC_3"/>
    <property type="match status" value="1"/>
</dbReference>
<proteinExistence type="predicted"/>
<dbReference type="EMBL" id="JAGKSQ010000002">
    <property type="protein sequence ID" value="MBP3950914.1"/>
    <property type="molecule type" value="Genomic_DNA"/>
</dbReference>
<dbReference type="InterPro" id="IPR023393">
    <property type="entry name" value="START-like_dom_sf"/>
</dbReference>
<keyword evidence="2" id="KW-1185">Reference proteome</keyword>
<reference evidence="1" key="1">
    <citation type="submission" date="2021-03" db="EMBL/GenBank/DDBJ databases">
        <title>Bacillus suaedae sp. nov., isolated from Suaeda aralocaspica.</title>
        <authorList>
            <person name="Lei R.F.R."/>
        </authorList>
    </citation>
    <scope>NUCLEOTIDE SEQUENCE</scope>
    <source>
        <strain evidence="1">YZJH907-2</strain>
    </source>
</reference>
<gene>
    <name evidence="1" type="ORF">J7W16_07170</name>
</gene>
<organism evidence="1 2">
    <name type="scientific">Halalkalibacter suaedae</name>
    <dbReference type="NCBI Taxonomy" id="2822140"/>
    <lineage>
        <taxon>Bacteria</taxon>
        <taxon>Bacillati</taxon>
        <taxon>Bacillota</taxon>
        <taxon>Bacilli</taxon>
        <taxon>Bacillales</taxon>
        <taxon>Bacillaceae</taxon>
        <taxon>Halalkalibacter</taxon>
    </lineage>
</organism>
<evidence type="ECO:0000313" key="1">
    <source>
        <dbReference type="EMBL" id="MBP3950914.1"/>
    </source>
</evidence>
<dbReference type="SUPFAM" id="SSF55961">
    <property type="entry name" value="Bet v1-like"/>
    <property type="match status" value="1"/>
</dbReference>
<sequence>MPIIVHKEYIKAPVEVCFDLARNVDVHIKTTANTQERAVDGVTRGLLEKGDTVTWEAIHFGIKQRLTAKVIQMEKPIQFVDIMVKGAFASFTHTHQFLKDRDGTVMNDIFEYKSPFGMIGLIADKLFLERYMKEFIALRARELKNLAEKNVGSTDEG</sequence>
<dbReference type="Proteomes" id="UP000678228">
    <property type="component" value="Unassembled WGS sequence"/>
</dbReference>
<name>A0A940WQN2_9BACI</name>
<dbReference type="AlphaFoldDB" id="A0A940WQN2"/>
<dbReference type="RefSeq" id="WP_210596586.1">
    <property type="nucleotide sequence ID" value="NZ_JAGKSQ010000002.1"/>
</dbReference>
<protein>
    <submittedName>
        <fullName evidence="1">SRPBCC family protein</fullName>
    </submittedName>
</protein>